<dbReference type="Pfam" id="PF02938">
    <property type="entry name" value="GAD"/>
    <property type="match status" value="1"/>
</dbReference>
<dbReference type="Gene3D" id="2.40.50.140">
    <property type="entry name" value="Nucleic acid-binding proteins"/>
    <property type="match status" value="1"/>
</dbReference>
<dbReference type="HAMAP" id="MF_00044">
    <property type="entry name" value="Asp_tRNA_synth_type1"/>
    <property type="match status" value="1"/>
</dbReference>
<dbReference type="Gene3D" id="3.30.1360.30">
    <property type="entry name" value="GAD-like domain"/>
    <property type="match status" value="1"/>
</dbReference>
<dbReference type="NCBIfam" id="TIGR00459">
    <property type="entry name" value="aspS_bact"/>
    <property type="match status" value="1"/>
</dbReference>
<feature type="binding site" evidence="8">
    <location>
        <position position="225"/>
    </location>
    <ligand>
        <name>ATP</name>
        <dbReference type="ChEBI" id="CHEBI:30616"/>
    </ligand>
</feature>
<dbReference type="AlphaFoldDB" id="A0A9E2NW14"/>
<dbReference type="Gene3D" id="3.30.930.10">
    <property type="entry name" value="Bira Bifunctional Protein, Domain 2"/>
    <property type="match status" value="1"/>
</dbReference>
<dbReference type="GO" id="GO:0004815">
    <property type="term" value="F:aspartate-tRNA ligase activity"/>
    <property type="evidence" value="ECO:0007669"/>
    <property type="project" value="UniProtKB-UniRule"/>
</dbReference>
<organism evidence="10 11">
    <name type="scientific">Candidatus Ureaplasma intestinipullorum</name>
    <dbReference type="NCBI Taxonomy" id="2838770"/>
    <lineage>
        <taxon>Bacteria</taxon>
        <taxon>Bacillati</taxon>
        <taxon>Mycoplasmatota</taxon>
        <taxon>Mycoplasmoidales</taxon>
        <taxon>Mycoplasmoidaceae</taxon>
        <taxon>Ureaplasma</taxon>
    </lineage>
</organism>
<feature type="binding site" evidence="8">
    <location>
        <position position="170"/>
    </location>
    <ligand>
        <name>L-aspartate</name>
        <dbReference type="ChEBI" id="CHEBI:29991"/>
    </ligand>
</feature>
<reference evidence="10" key="2">
    <citation type="submission" date="2021-04" db="EMBL/GenBank/DDBJ databases">
        <authorList>
            <person name="Gilroy R."/>
        </authorList>
    </citation>
    <scope>NUCLEOTIDE SEQUENCE</scope>
    <source>
        <strain evidence="10">A5-1222</strain>
    </source>
</reference>
<keyword evidence="3 8" id="KW-0436">Ligase</keyword>
<dbReference type="PROSITE" id="PS50862">
    <property type="entry name" value="AA_TRNA_LIGASE_II"/>
    <property type="match status" value="1"/>
</dbReference>
<dbReference type="Pfam" id="PF00152">
    <property type="entry name" value="tRNA-synt_2"/>
    <property type="match status" value="1"/>
</dbReference>
<comment type="subcellular location">
    <subcellularLocation>
        <location evidence="8">Cytoplasm</location>
    </subcellularLocation>
</comment>
<dbReference type="SUPFAM" id="SSF55681">
    <property type="entry name" value="Class II aaRS and biotin synthetases"/>
    <property type="match status" value="1"/>
</dbReference>
<dbReference type="NCBIfam" id="NF001750">
    <property type="entry name" value="PRK00476.1"/>
    <property type="match status" value="1"/>
</dbReference>
<comment type="similarity">
    <text evidence="1 8">Belongs to the class-II aminoacyl-tRNA synthetase family. Type 1 subfamily.</text>
</comment>
<protein>
    <recommendedName>
        <fullName evidence="8">Aspartate--tRNA ligase</fullName>
        <ecNumber evidence="8">6.1.1.12</ecNumber>
    </recommendedName>
    <alternativeName>
        <fullName evidence="8">Aspartyl-tRNA synthetase</fullName>
        <shortName evidence="8">AspRS</shortName>
    </alternativeName>
</protein>
<accession>A0A9E2NW14</accession>
<dbReference type="InterPro" id="IPR004365">
    <property type="entry name" value="NA-bd_OB_tRNA"/>
</dbReference>
<keyword evidence="8" id="KW-0963">Cytoplasm</keyword>
<evidence type="ECO:0000256" key="5">
    <source>
        <dbReference type="ARBA" id="ARBA00022840"/>
    </source>
</evidence>
<dbReference type="Pfam" id="PF01336">
    <property type="entry name" value="tRNA_anti-codon"/>
    <property type="match status" value="1"/>
</dbReference>
<keyword evidence="6 8" id="KW-0648">Protein biosynthesis</keyword>
<comment type="function">
    <text evidence="8">Catalyzes the attachment of L-aspartate to tRNA(Asp) in a two-step reaction: L-aspartate is first activated by ATP to form Asp-AMP and then transferred to the acceptor end of tRNA(Asp).</text>
</comment>
<evidence type="ECO:0000256" key="7">
    <source>
        <dbReference type="ARBA" id="ARBA00023146"/>
    </source>
</evidence>
<comment type="caution">
    <text evidence="8">Lacks conserved residue(s) required for the propagation of feature annotation.</text>
</comment>
<dbReference type="CDD" id="cd04317">
    <property type="entry name" value="EcAspRS_like_N"/>
    <property type="match status" value="1"/>
</dbReference>
<feature type="binding site" evidence="8">
    <location>
        <begin position="216"/>
        <end position="218"/>
    </location>
    <ligand>
        <name>ATP</name>
        <dbReference type="ChEBI" id="CHEBI:30616"/>
    </ligand>
</feature>
<dbReference type="EMBL" id="JAHLFM010000024">
    <property type="protein sequence ID" value="MBU3830838.1"/>
    <property type="molecule type" value="Genomic_DNA"/>
</dbReference>
<name>A0A9E2NW14_9BACT</name>
<comment type="catalytic activity">
    <reaction evidence="8">
        <text>tRNA(Asp) + L-aspartate + ATP = L-aspartyl-tRNA(Asp) + AMP + diphosphate</text>
        <dbReference type="Rhea" id="RHEA:19649"/>
        <dbReference type="Rhea" id="RHEA-COMP:9660"/>
        <dbReference type="Rhea" id="RHEA-COMP:9678"/>
        <dbReference type="ChEBI" id="CHEBI:29991"/>
        <dbReference type="ChEBI" id="CHEBI:30616"/>
        <dbReference type="ChEBI" id="CHEBI:33019"/>
        <dbReference type="ChEBI" id="CHEBI:78442"/>
        <dbReference type="ChEBI" id="CHEBI:78516"/>
        <dbReference type="ChEBI" id="CHEBI:456215"/>
        <dbReference type="EC" id="6.1.1.12"/>
    </reaction>
</comment>
<dbReference type="InterPro" id="IPR004115">
    <property type="entry name" value="GAD-like_sf"/>
</dbReference>
<feature type="binding site" evidence="8">
    <location>
        <position position="440"/>
    </location>
    <ligand>
        <name>L-aspartate</name>
        <dbReference type="ChEBI" id="CHEBI:29991"/>
    </ligand>
</feature>
<keyword evidence="7 8" id="KW-0030">Aminoacyl-tRNA synthetase</keyword>
<dbReference type="CDD" id="cd00777">
    <property type="entry name" value="AspRS_core"/>
    <property type="match status" value="1"/>
</dbReference>
<dbReference type="PRINTS" id="PR01042">
    <property type="entry name" value="TRNASYNTHASP"/>
</dbReference>
<dbReference type="InterPro" id="IPR029351">
    <property type="entry name" value="GAD_dom"/>
</dbReference>
<dbReference type="InterPro" id="IPR004364">
    <property type="entry name" value="Aa-tRNA-synt_II"/>
</dbReference>
<gene>
    <name evidence="8 10" type="primary">aspS</name>
    <name evidence="10" type="ORF">H9897_01660</name>
</gene>
<keyword evidence="4 8" id="KW-0547">Nucleotide-binding</keyword>
<dbReference type="SUPFAM" id="SSF50249">
    <property type="entry name" value="Nucleic acid-binding proteins"/>
    <property type="match status" value="1"/>
</dbReference>
<dbReference type="GO" id="GO:0003676">
    <property type="term" value="F:nucleic acid binding"/>
    <property type="evidence" value="ECO:0007669"/>
    <property type="project" value="InterPro"/>
</dbReference>
<dbReference type="InterPro" id="IPR047090">
    <property type="entry name" value="AspRS_core"/>
</dbReference>
<feature type="binding site" evidence="8">
    <location>
        <begin position="526"/>
        <end position="529"/>
    </location>
    <ligand>
        <name>ATP</name>
        <dbReference type="ChEBI" id="CHEBI:30616"/>
    </ligand>
</feature>
<dbReference type="InterPro" id="IPR045864">
    <property type="entry name" value="aa-tRNA-synth_II/BPL/LPL"/>
</dbReference>
<evidence type="ECO:0000256" key="2">
    <source>
        <dbReference type="ARBA" id="ARBA00011738"/>
    </source>
</evidence>
<evidence type="ECO:0000313" key="10">
    <source>
        <dbReference type="EMBL" id="MBU3830838.1"/>
    </source>
</evidence>
<dbReference type="InterPro" id="IPR004524">
    <property type="entry name" value="Asp-tRNA-ligase_1"/>
</dbReference>
<dbReference type="InterPro" id="IPR002312">
    <property type="entry name" value="Asp/Asn-tRNA-synth_IIb"/>
</dbReference>
<evidence type="ECO:0000256" key="6">
    <source>
        <dbReference type="ARBA" id="ARBA00022917"/>
    </source>
</evidence>
<comment type="subunit">
    <text evidence="2 8">Homodimer.</text>
</comment>
<dbReference type="InterPro" id="IPR047089">
    <property type="entry name" value="Asp-tRNA-ligase_1_N"/>
</dbReference>
<dbReference type="GO" id="GO:0005737">
    <property type="term" value="C:cytoplasm"/>
    <property type="evidence" value="ECO:0007669"/>
    <property type="project" value="UniProtKB-SubCell"/>
</dbReference>
<evidence type="ECO:0000313" key="11">
    <source>
        <dbReference type="Proteomes" id="UP000824247"/>
    </source>
</evidence>
<dbReference type="InterPro" id="IPR012340">
    <property type="entry name" value="NA-bd_OB-fold"/>
</dbReference>
<evidence type="ECO:0000259" key="9">
    <source>
        <dbReference type="PROSITE" id="PS50862"/>
    </source>
</evidence>
<dbReference type="GO" id="GO:0005524">
    <property type="term" value="F:ATP binding"/>
    <property type="evidence" value="ECO:0007669"/>
    <property type="project" value="UniProtKB-UniRule"/>
</dbReference>
<feature type="region of interest" description="Aspartate" evidence="8">
    <location>
        <begin position="194"/>
        <end position="197"/>
    </location>
</feature>
<proteinExistence type="inferred from homology"/>
<dbReference type="PANTHER" id="PTHR22594">
    <property type="entry name" value="ASPARTYL/LYSYL-TRNA SYNTHETASE"/>
    <property type="match status" value="1"/>
</dbReference>
<comment type="caution">
    <text evidence="10">The sequence shown here is derived from an EMBL/GenBank/DDBJ whole genome shotgun (WGS) entry which is preliminary data.</text>
</comment>
<evidence type="ECO:0000256" key="3">
    <source>
        <dbReference type="ARBA" id="ARBA00022598"/>
    </source>
</evidence>
<feature type="binding site" evidence="8">
    <location>
        <position position="216"/>
    </location>
    <ligand>
        <name>L-aspartate</name>
        <dbReference type="ChEBI" id="CHEBI:29991"/>
    </ligand>
</feature>
<dbReference type="SUPFAM" id="SSF55261">
    <property type="entry name" value="GAD domain-like"/>
    <property type="match status" value="1"/>
</dbReference>
<dbReference type="PANTHER" id="PTHR22594:SF5">
    <property type="entry name" value="ASPARTATE--TRNA LIGASE, MITOCHONDRIAL"/>
    <property type="match status" value="1"/>
</dbReference>
<dbReference type="EC" id="6.1.1.12" evidence="8"/>
<dbReference type="Proteomes" id="UP000824247">
    <property type="component" value="Unassembled WGS sequence"/>
</dbReference>
<feature type="binding site" evidence="8">
    <location>
        <position position="481"/>
    </location>
    <ligand>
        <name>L-aspartate</name>
        <dbReference type="ChEBI" id="CHEBI:29991"/>
    </ligand>
</feature>
<feature type="domain" description="Aminoacyl-transfer RNA synthetases class-II family profile" evidence="9">
    <location>
        <begin position="140"/>
        <end position="560"/>
    </location>
</feature>
<reference evidence="10" key="1">
    <citation type="journal article" date="2021" name="PeerJ">
        <title>Extensive microbial diversity within the chicken gut microbiome revealed by metagenomics and culture.</title>
        <authorList>
            <person name="Gilroy R."/>
            <person name="Ravi A."/>
            <person name="Getino M."/>
            <person name="Pursley I."/>
            <person name="Horton D.L."/>
            <person name="Alikhan N.F."/>
            <person name="Baker D."/>
            <person name="Gharbi K."/>
            <person name="Hall N."/>
            <person name="Watson M."/>
            <person name="Adriaenssens E.M."/>
            <person name="Foster-Nyarko E."/>
            <person name="Jarju S."/>
            <person name="Secka A."/>
            <person name="Antonio M."/>
            <person name="Oren A."/>
            <person name="Chaudhuri R.R."/>
            <person name="La Ragione R."/>
            <person name="Hildebrand F."/>
            <person name="Pallen M.J."/>
        </authorList>
    </citation>
    <scope>NUCLEOTIDE SEQUENCE</scope>
    <source>
        <strain evidence="10">A5-1222</strain>
    </source>
</reference>
<evidence type="ECO:0000256" key="1">
    <source>
        <dbReference type="ARBA" id="ARBA00006303"/>
    </source>
</evidence>
<evidence type="ECO:0000256" key="4">
    <source>
        <dbReference type="ARBA" id="ARBA00022741"/>
    </source>
</evidence>
<dbReference type="InterPro" id="IPR006195">
    <property type="entry name" value="aa-tRNA-synth_II"/>
</dbReference>
<feature type="binding site" evidence="8">
    <location>
        <position position="474"/>
    </location>
    <ligand>
        <name>ATP</name>
        <dbReference type="ChEBI" id="CHEBI:30616"/>
    </ligand>
</feature>
<sequence>MERIYCGNISHEHLEKEVLIKGWIKKNRKLGKLIFLDISDRSGLVQIVLNDSNENYELVKGLPRESVVEIVGKVVKRSNPNLEIKNGDIELELVNIKVDSIAMTPPLIIDNETDALEDVRMKYRYLDLRRPNMQNNLIFRSKVINSIRNFMIDNDFVEVETPILTKSTPEGARDYLVPSRVHKGSFYALPQSPQIYKQLLMIAGLDRYFQVARCFRDEDLRSDRQPEFTQLDIEMSFIEEKDIQDLIENLLKYVFKKNLNIDIQTPFLRMDYDVAMNKYGSDKPDLRFDLELIEFTNYFQTSNFKLFSNASSENKIIKGIIYDKIIEKSEIKKLDKFAKDMKAKELMWISYSNNEIEGSFAKHIEKEIIAKIFKDQNVESGTLLLIVDELDVVNSALGIVRSQLGSILGLKKPNEFSFLWVVNWPLYEYSEEEGRYLPAHHPFTQPQPEYHETFDVDFKNAKARAYDIVLNGFEIGGGSIRITTPEMQSKMFKAIGLSKEQIIAKFGFLIDAYNYGAPPHGGLALGLDRVIAIMLNQDNIKDCIAFPKNANAMDILFKTPCNVDEKVLDELGIKVK</sequence>
<keyword evidence="5 8" id="KW-0067">ATP-binding</keyword>
<evidence type="ECO:0000256" key="8">
    <source>
        <dbReference type="HAMAP-Rule" id="MF_00044"/>
    </source>
</evidence>
<dbReference type="GO" id="GO:0006422">
    <property type="term" value="P:aspartyl-tRNA aminoacylation"/>
    <property type="evidence" value="ECO:0007669"/>
    <property type="project" value="UniProtKB-UniRule"/>
</dbReference>